<dbReference type="EnsemblFungi" id="PTTG_30563-t43_1">
    <property type="protein sequence ID" value="PTTG_30563-t43_1-p1"/>
    <property type="gene ID" value="PTTG_30563"/>
</dbReference>
<reference evidence="2 3" key="3">
    <citation type="journal article" date="2017" name="G3 (Bethesda)">
        <title>Comparative analysis highlights variable genome content of wheat rusts and divergence of the mating loci.</title>
        <authorList>
            <person name="Cuomo C.A."/>
            <person name="Bakkeren G."/>
            <person name="Khalil H.B."/>
            <person name="Panwar V."/>
            <person name="Joly D."/>
            <person name="Linning R."/>
            <person name="Sakthikumar S."/>
            <person name="Song X."/>
            <person name="Adiconis X."/>
            <person name="Fan L."/>
            <person name="Goldberg J.M."/>
            <person name="Levin J.Z."/>
            <person name="Young S."/>
            <person name="Zeng Q."/>
            <person name="Anikster Y."/>
            <person name="Bruce M."/>
            <person name="Wang M."/>
            <person name="Yin C."/>
            <person name="McCallum B."/>
            <person name="Szabo L.J."/>
            <person name="Hulbert S."/>
            <person name="Chen X."/>
            <person name="Fellers J.P."/>
        </authorList>
    </citation>
    <scope>NUCLEOTIDE SEQUENCE</scope>
    <source>
        <strain evidence="2">isolate 1-1 / race 1 (BBBD)</strain>
        <strain evidence="3">Isolate 1-1 / race 1 (BBBD)</strain>
    </source>
</reference>
<evidence type="ECO:0000313" key="3">
    <source>
        <dbReference type="Proteomes" id="UP000005240"/>
    </source>
</evidence>
<organism evidence="1">
    <name type="scientific">Puccinia triticina (isolate 1-1 / race 1 (BBBD))</name>
    <name type="common">Brown leaf rust fungus</name>
    <dbReference type="NCBI Taxonomy" id="630390"/>
    <lineage>
        <taxon>Eukaryota</taxon>
        <taxon>Fungi</taxon>
        <taxon>Dikarya</taxon>
        <taxon>Basidiomycota</taxon>
        <taxon>Pucciniomycotina</taxon>
        <taxon>Pucciniomycetes</taxon>
        <taxon>Pucciniales</taxon>
        <taxon>Pucciniaceae</taxon>
        <taxon>Puccinia</taxon>
    </lineage>
</organism>
<protein>
    <submittedName>
        <fullName evidence="1 2">Uncharacterized protein</fullName>
    </submittedName>
</protein>
<evidence type="ECO:0000313" key="2">
    <source>
        <dbReference type="EnsemblFungi" id="PTTG_30563-t43_1-p1"/>
    </source>
</evidence>
<name>A0A180FYM2_PUCT1</name>
<dbReference type="EMBL" id="ADAS02004591">
    <property type="protein sequence ID" value="OAV85382.1"/>
    <property type="molecule type" value="Genomic_DNA"/>
</dbReference>
<proteinExistence type="predicted"/>
<dbReference type="VEuPathDB" id="FungiDB:PTTG_30563"/>
<evidence type="ECO:0000313" key="1">
    <source>
        <dbReference type="EMBL" id="OAV85382.1"/>
    </source>
</evidence>
<reference evidence="2" key="4">
    <citation type="submission" date="2025-05" db="UniProtKB">
        <authorList>
            <consortium name="EnsemblFungi"/>
        </authorList>
    </citation>
    <scope>IDENTIFICATION</scope>
    <source>
        <strain evidence="2">isolate 1-1 / race 1 (BBBD)</strain>
    </source>
</reference>
<dbReference type="AlphaFoldDB" id="A0A180FYM2"/>
<dbReference type="Proteomes" id="UP000005240">
    <property type="component" value="Unassembled WGS sequence"/>
</dbReference>
<sequence length="121" mass="13156">MAGHYHEHATYSAKSNTMVTSKAKSAQFSAAVVENPLLKVQVKITMNDPRGTAQEQQKKWAQQDTLAMSYGPEDTRLALERAQACLALNPRADVNAARGLSILADLTRHLIAKYGGNQTSS</sequence>
<keyword evidence="3" id="KW-1185">Reference proteome</keyword>
<dbReference type="OrthoDB" id="10573412at2759"/>
<accession>A0A180FYM2</accession>
<reference evidence="1" key="1">
    <citation type="submission" date="2009-11" db="EMBL/GenBank/DDBJ databases">
        <authorList>
            <consortium name="The Broad Institute Genome Sequencing Platform"/>
            <person name="Ward D."/>
            <person name="Feldgarden M."/>
            <person name="Earl A."/>
            <person name="Young S.K."/>
            <person name="Zeng Q."/>
            <person name="Koehrsen M."/>
            <person name="Alvarado L."/>
            <person name="Berlin A."/>
            <person name="Bochicchio J."/>
            <person name="Borenstein D."/>
            <person name="Chapman S.B."/>
            <person name="Chen Z."/>
            <person name="Engels R."/>
            <person name="Freedman E."/>
            <person name="Gellesch M."/>
            <person name="Goldberg J."/>
            <person name="Griggs A."/>
            <person name="Gujja S."/>
            <person name="Heilman E."/>
            <person name="Heiman D."/>
            <person name="Hepburn T."/>
            <person name="Howarth C."/>
            <person name="Jen D."/>
            <person name="Larson L."/>
            <person name="Lewis B."/>
            <person name="Mehta T."/>
            <person name="Park D."/>
            <person name="Pearson M."/>
            <person name="Roberts A."/>
            <person name="Saif S."/>
            <person name="Shea T."/>
            <person name="Shenoy N."/>
            <person name="Sisk P."/>
            <person name="Stolte C."/>
            <person name="Sykes S."/>
            <person name="Thomson T."/>
            <person name="Walk T."/>
            <person name="White J."/>
            <person name="Yandava C."/>
            <person name="Izard J."/>
            <person name="Baranova O.V."/>
            <person name="Blanton J.M."/>
            <person name="Tanner A.C."/>
            <person name="Dewhirst F.E."/>
            <person name="Haas B."/>
            <person name="Nusbaum C."/>
            <person name="Birren B."/>
        </authorList>
    </citation>
    <scope>NUCLEOTIDE SEQUENCE [LARGE SCALE GENOMIC DNA]</scope>
    <source>
        <strain evidence="1">1-1 BBBD Race 1</strain>
    </source>
</reference>
<feature type="non-terminal residue" evidence="1">
    <location>
        <position position="121"/>
    </location>
</feature>
<gene>
    <name evidence="1" type="ORF">PTTG_30563</name>
</gene>
<reference evidence="1" key="2">
    <citation type="submission" date="2016-05" db="EMBL/GenBank/DDBJ databases">
        <title>Comparative analysis highlights variable genome content of wheat rusts and divergence of the mating loci.</title>
        <authorList>
            <person name="Cuomo C.A."/>
            <person name="Bakkeren G."/>
            <person name="Szabo L."/>
            <person name="Khalil H."/>
            <person name="Joly D."/>
            <person name="Goldberg J."/>
            <person name="Young S."/>
            <person name="Zeng Q."/>
            <person name="Fellers J."/>
        </authorList>
    </citation>
    <scope>NUCLEOTIDE SEQUENCE [LARGE SCALE GENOMIC DNA]</scope>
    <source>
        <strain evidence="1">1-1 BBBD Race 1</strain>
    </source>
</reference>